<dbReference type="InterPro" id="IPR036388">
    <property type="entry name" value="WH-like_DNA-bd_sf"/>
</dbReference>
<dbReference type="Proteomes" id="UP000738376">
    <property type="component" value="Unassembled WGS sequence"/>
</dbReference>
<dbReference type="InterPro" id="IPR009057">
    <property type="entry name" value="Homeodomain-like_sf"/>
</dbReference>
<dbReference type="Pfam" id="PF04255">
    <property type="entry name" value="DUF433"/>
    <property type="match status" value="1"/>
</dbReference>
<dbReference type="EMBL" id="JAAVJL010000002">
    <property type="protein sequence ID" value="NMF59942.1"/>
    <property type="molecule type" value="Genomic_DNA"/>
</dbReference>
<dbReference type="PANTHER" id="PTHR34849:SF1">
    <property type="entry name" value="SLR0770 PROTEIN"/>
    <property type="match status" value="1"/>
</dbReference>
<name>A0ABX1LUU6_9CYAN</name>
<proteinExistence type="predicted"/>
<reference evidence="1 2" key="1">
    <citation type="submission" date="2020-03" db="EMBL/GenBank/DDBJ databases">
        <title>Draft Genome Sequence of 2-Methylisoborneol Producing Pseudanabaena yagii Strain GIHE-NHR1 Isolated from North Han River in South Korea.</title>
        <authorList>
            <person name="Jeong J."/>
        </authorList>
    </citation>
    <scope>NUCLEOTIDE SEQUENCE [LARGE SCALE GENOMIC DNA]</scope>
    <source>
        <strain evidence="1 2">GIHE-NHR1</strain>
    </source>
</reference>
<evidence type="ECO:0000313" key="2">
    <source>
        <dbReference type="Proteomes" id="UP000738376"/>
    </source>
</evidence>
<dbReference type="Gene3D" id="1.10.10.10">
    <property type="entry name" value="Winged helix-like DNA-binding domain superfamily/Winged helix DNA-binding domain"/>
    <property type="match status" value="1"/>
</dbReference>
<dbReference type="PANTHER" id="PTHR34849">
    <property type="entry name" value="SSL5025 PROTEIN"/>
    <property type="match status" value="1"/>
</dbReference>
<gene>
    <name evidence="1" type="ORF">HC246_18430</name>
</gene>
<protein>
    <submittedName>
        <fullName evidence="1">DUF433 domain-containing protein</fullName>
    </submittedName>
</protein>
<accession>A0ABX1LUU6</accession>
<dbReference type="InterPro" id="IPR007367">
    <property type="entry name" value="DUF433"/>
</dbReference>
<sequence>MKVTLDRYIEITPDIRGGKPRIAGRRITVADVAIAYLRLGQSLEEVAAEYDLTLSEVYAAMSFYYDNKVAIDESIQASETFADSLRPIYPSLLQEKIKVLKNVRTNSLPS</sequence>
<comment type="caution">
    <text evidence="1">The sequence shown here is derived from an EMBL/GenBank/DDBJ whole genome shotgun (WGS) entry which is preliminary data.</text>
</comment>
<dbReference type="SUPFAM" id="SSF46689">
    <property type="entry name" value="Homeodomain-like"/>
    <property type="match status" value="1"/>
</dbReference>
<organism evidence="1 2">
    <name type="scientific">Pseudanabaena yagii GIHE-NHR1</name>
    <dbReference type="NCBI Taxonomy" id="2722753"/>
    <lineage>
        <taxon>Bacteria</taxon>
        <taxon>Bacillati</taxon>
        <taxon>Cyanobacteriota</taxon>
        <taxon>Cyanophyceae</taxon>
        <taxon>Pseudanabaenales</taxon>
        <taxon>Pseudanabaenaceae</taxon>
        <taxon>Pseudanabaena</taxon>
        <taxon>Pseudanabaena yagii</taxon>
    </lineage>
</organism>
<evidence type="ECO:0000313" key="1">
    <source>
        <dbReference type="EMBL" id="NMF59942.1"/>
    </source>
</evidence>
<keyword evidence="2" id="KW-1185">Reference proteome</keyword>
<dbReference type="RefSeq" id="WP_169364909.1">
    <property type="nucleotide sequence ID" value="NZ_JAAVJL010000002.1"/>
</dbReference>